<evidence type="ECO:0000313" key="2">
    <source>
        <dbReference type="Proteomes" id="UP001476247"/>
    </source>
</evidence>
<accession>A0ABP9XT20</accession>
<gene>
    <name evidence="1" type="ORF">HPULCUR_003257</name>
</gene>
<dbReference type="EMBL" id="BAABUJ010000009">
    <property type="protein sequence ID" value="GAA5797861.1"/>
    <property type="molecule type" value="Genomic_DNA"/>
</dbReference>
<comment type="caution">
    <text evidence="1">The sequence shown here is derived from an EMBL/GenBank/DDBJ whole genome shotgun (WGS) entry which is preliminary data.</text>
</comment>
<reference evidence="1 2" key="1">
    <citation type="submission" date="2024-04" db="EMBL/GenBank/DDBJ databases">
        <title>genome sequences of Mucor flavus KT1a and Helicostylum pulchrum KT1b strains isolation_sourced from the surface of a dry-aged beef.</title>
        <authorList>
            <person name="Toyotome T."/>
            <person name="Hosono M."/>
            <person name="Torimaru M."/>
            <person name="Fukuda K."/>
            <person name="Mikami N."/>
        </authorList>
    </citation>
    <scope>NUCLEOTIDE SEQUENCE [LARGE SCALE GENOMIC DNA]</scope>
    <source>
        <strain evidence="1 2">KT1b</strain>
    </source>
</reference>
<protein>
    <submittedName>
        <fullName evidence="1">Uncharacterized protein</fullName>
    </submittedName>
</protein>
<name>A0ABP9XT20_9FUNG</name>
<sequence>MSNAATFAGLGLPVMRNFVEKNATKLPINLWKDYVNEYFDSIARELKERNISFRKEEPPSSSVQPGPGTAHVEEQYRTIFISTKKGLRKDFPEEIENVVKTKLEASLKNASDHHAHFLFMVNYMAIVLMTLTSVDNNGDLSLETSRGYNVLQLLPDELSERMI</sequence>
<dbReference type="Proteomes" id="UP001476247">
    <property type="component" value="Unassembled WGS sequence"/>
</dbReference>
<keyword evidence="2" id="KW-1185">Reference proteome</keyword>
<organism evidence="1 2">
    <name type="scientific">Helicostylum pulchrum</name>
    <dbReference type="NCBI Taxonomy" id="562976"/>
    <lineage>
        <taxon>Eukaryota</taxon>
        <taxon>Fungi</taxon>
        <taxon>Fungi incertae sedis</taxon>
        <taxon>Mucoromycota</taxon>
        <taxon>Mucoromycotina</taxon>
        <taxon>Mucoromycetes</taxon>
        <taxon>Mucorales</taxon>
        <taxon>Mucorineae</taxon>
        <taxon>Mucoraceae</taxon>
        <taxon>Helicostylum</taxon>
    </lineage>
</organism>
<evidence type="ECO:0000313" key="1">
    <source>
        <dbReference type="EMBL" id="GAA5797861.1"/>
    </source>
</evidence>
<proteinExistence type="predicted"/>